<dbReference type="EMBL" id="ADBY01000020">
    <property type="protein sequence ID" value="EFE97319.1"/>
    <property type="molecule type" value="Genomic_DNA"/>
</dbReference>
<dbReference type="Proteomes" id="UP000005723">
    <property type="component" value="Unassembled WGS sequence"/>
</dbReference>
<organism evidence="1 2">
    <name type="scientific">Serratia odorifera DSM 4582</name>
    <dbReference type="NCBI Taxonomy" id="667129"/>
    <lineage>
        <taxon>Bacteria</taxon>
        <taxon>Pseudomonadati</taxon>
        <taxon>Pseudomonadota</taxon>
        <taxon>Gammaproteobacteria</taxon>
        <taxon>Enterobacterales</taxon>
        <taxon>Yersiniaceae</taxon>
        <taxon>Serratia</taxon>
    </lineage>
</organism>
<name>D4DYL3_SEROD</name>
<evidence type="ECO:0000313" key="1">
    <source>
        <dbReference type="EMBL" id="EFE97319.1"/>
    </source>
</evidence>
<sequence>MLIKKPPQFITRRVESNRFRQAMAVPASAVERNTSALLQNKYDYLQLARFSQS</sequence>
<dbReference type="HOGENOM" id="CLU_3066138_0_0_6"/>
<evidence type="ECO:0000313" key="2">
    <source>
        <dbReference type="Proteomes" id="UP000005723"/>
    </source>
</evidence>
<proteinExistence type="predicted"/>
<keyword evidence="2" id="KW-1185">Reference proteome</keyword>
<dbReference type="AlphaFoldDB" id="D4DYL3"/>
<gene>
    <name evidence="1" type="ORF">HMPREF0758_1013</name>
</gene>
<protein>
    <submittedName>
        <fullName evidence="1">Uncharacterized protein</fullName>
    </submittedName>
</protein>
<accession>D4DYL3</accession>
<comment type="caution">
    <text evidence="1">The sequence shown here is derived from an EMBL/GenBank/DDBJ whole genome shotgun (WGS) entry which is preliminary data.</text>
</comment>
<reference evidence="1 2" key="1">
    <citation type="submission" date="2010-01" db="EMBL/GenBank/DDBJ databases">
        <authorList>
            <person name="Muzny D."/>
            <person name="Qin X."/>
            <person name="Deng J."/>
            <person name="Jiang H."/>
            <person name="Liu Y."/>
            <person name="Qu J."/>
            <person name="Song X.-Z."/>
            <person name="Zhang L."/>
            <person name="Thornton R."/>
            <person name="Coyle M."/>
            <person name="Francisco L."/>
            <person name="Jackson L."/>
            <person name="Javaid M."/>
            <person name="Korchina V."/>
            <person name="Kovar C."/>
            <person name="Mata R."/>
            <person name="Mathew T."/>
            <person name="Ngo R."/>
            <person name="Nguyen L."/>
            <person name="Nguyen N."/>
            <person name="Okwuonu G."/>
            <person name="Ongeri F."/>
            <person name="Pham C."/>
            <person name="Simmons D."/>
            <person name="Wilczek-Boney K."/>
            <person name="Hale W."/>
            <person name="Jakkamsetti A."/>
            <person name="Pham P."/>
            <person name="Ruth R."/>
            <person name="San Lucas F."/>
            <person name="Warren J."/>
            <person name="Zhang J."/>
            <person name="Zhao Z."/>
            <person name="Zhou C."/>
            <person name="Zhu D."/>
            <person name="Lee S."/>
            <person name="Bess C."/>
            <person name="Blankenburg K."/>
            <person name="Forbes L."/>
            <person name="Fu Q."/>
            <person name="Gubbala S."/>
            <person name="Hirani K."/>
            <person name="Jayaseelan J.C."/>
            <person name="Lara F."/>
            <person name="Munidasa M."/>
            <person name="Palculict T."/>
            <person name="Patil S."/>
            <person name="Pu L.-L."/>
            <person name="Saada N."/>
            <person name="Tang L."/>
            <person name="Weissenberger G."/>
            <person name="Zhu Y."/>
            <person name="Hemphill L."/>
            <person name="Shang Y."/>
            <person name="Youmans B."/>
            <person name="Ayvaz T."/>
            <person name="Ross M."/>
            <person name="Santibanez J."/>
            <person name="Aqrawi P."/>
            <person name="Gross S."/>
            <person name="Joshi V."/>
            <person name="Fowler G."/>
            <person name="Nazareth L."/>
            <person name="Reid J."/>
            <person name="Worley K."/>
            <person name="Petrosino J."/>
            <person name="Highlander S."/>
            <person name="Gibbs R."/>
        </authorList>
    </citation>
    <scope>NUCLEOTIDE SEQUENCE [LARGE SCALE GENOMIC DNA]</scope>
    <source>
        <strain evidence="1 2">DSM 4582</strain>
    </source>
</reference>
<dbReference type="STRING" id="667129.HMPREF0758_1013"/>